<organism evidence="2 3">
    <name type="scientific">Lophiostoma macrostomum CBS 122681</name>
    <dbReference type="NCBI Taxonomy" id="1314788"/>
    <lineage>
        <taxon>Eukaryota</taxon>
        <taxon>Fungi</taxon>
        <taxon>Dikarya</taxon>
        <taxon>Ascomycota</taxon>
        <taxon>Pezizomycotina</taxon>
        <taxon>Dothideomycetes</taxon>
        <taxon>Pleosporomycetidae</taxon>
        <taxon>Pleosporales</taxon>
        <taxon>Lophiostomataceae</taxon>
        <taxon>Lophiostoma</taxon>
    </lineage>
</organism>
<dbReference type="AlphaFoldDB" id="A0A6A6T446"/>
<accession>A0A6A6T446</accession>
<sequence length="201" mass="22549">MHREGTNLTPLATANFFGWVYDIMGNTDFRLETGTGMGMAWHLYGFSLAWIPGVTAQRLSQSSGGCLEFLSHRLGIWESIMSTVSRLISLRRLDECRLHILFIYAMYSSRDLSLRLNQIRQSSPFLRVVPSQMTAHPPVARLLTPRTSDIDCYQQPSRSTALYHGTAHVDRIGESPESGFHATRGSAHSNALVSHTEKKQP</sequence>
<keyword evidence="3" id="KW-1185">Reference proteome</keyword>
<protein>
    <submittedName>
        <fullName evidence="2">Uncharacterized protein</fullName>
    </submittedName>
</protein>
<name>A0A6A6T446_9PLEO</name>
<evidence type="ECO:0000313" key="2">
    <source>
        <dbReference type="EMBL" id="KAF2653304.1"/>
    </source>
</evidence>
<gene>
    <name evidence="2" type="ORF">K491DRAFT_520159</name>
</gene>
<feature type="region of interest" description="Disordered" evidence="1">
    <location>
        <begin position="173"/>
        <end position="201"/>
    </location>
</feature>
<evidence type="ECO:0000256" key="1">
    <source>
        <dbReference type="SAM" id="MobiDB-lite"/>
    </source>
</evidence>
<dbReference type="Proteomes" id="UP000799324">
    <property type="component" value="Unassembled WGS sequence"/>
</dbReference>
<proteinExistence type="predicted"/>
<dbReference type="EMBL" id="MU004383">
    <property type="protein sequence ID" value="KAF2653304.1"/>
    <property type="molecule type" value="Genomic_DNA"/>
</dbReference>
<reference evidence="2" key="1">
    <citation type="journal article" date="2020" name="Stud. Mycol.">
        <title>101 Dothideomycetes genomes: a test case for predicting lifestyles and emergence of pathogens.</title>
        <authorList>
            <person name="Haridas S."/>
            <person name="Albert R."/>
            <person name="Binder M."/>
            <person name="Bloem J."/>
            <person name="Labutti K."/>
            <person name="Salamov A."/>
            <person name="Andreopoulos B."/>
            <person name="Baker S."/>
            <person name="Barry K."/>
            <person name="Bills G."/>
            <person name="Bluhm B."/>
            <person name="Cannon C."/>
            <person name="Castanera R."/>
            <person name="Culley D."/>
            <person name="Daum C."/>
            <person name="Ezra D."/>
            <person name="Gonzalez J."/>
            <person name="Henrissat B."/>
            <person name="Kuo A."/>
            <person name="Liang C."/>
            <person name="Lipzen A."/>
            <person name="Lutzoni F."/>
            <person name="Magnuson J."/>
            <person name="Mondo S."/>
            <person name="Nolan M."/>
            <person name="Ohm R."/>
            <person name="Pangilinan J."/>
            <person name="Park H.-J."/>
            <person name="Ramirez L."/>
            <person name="Alfaro M."/>
            <person name="Sun H."/>
            <person name="Tritt A."/>
            <person name="Yoshinaga Y."/>
            <person name="Zwiers L.-H."/>
            <person name="Turgeon B."/>
            <person name="Goodwin S."/>
            <person name="Spatafora J."/>
            <person name="Crous P."/>
            <person name="Grigoriev I."/>
        </authorList>
    </citation>
    <scope>NUCLEOTIDE SEQUENCE</scope>
    <source>
        <strain evidence="2">CBS 122681</strain>
    </source>
</reference>
<evidence type="ECO:0000313" key="3">
    <source>
        <dbReference type="Proteomes" id="UP000799324"/>
    </source>
</evidence>